<dbReference type="OrthoDB" id="8537427at2"/>
<name>A0A4R3LQ25_9GAMM</name>
<dbReference type="EMBL" id="SMAF01000004">
    <property type="protein sequence ID" value="TCT00137.1"/>
    <property type="molecule type" value="Genomic_DNA"/>
</dbReference>
<dbReference type="AlphaFoldDB" id="A0A4R3LQ25"/>
<dbReference type="Proteomes" id="UP000294599">
    <property type="component" value="Unassembled WGS sequence"/>
</dbReference>
<comment type="caution">
    <text evidence="1">The sequence shown here is derived from an EMBL/GenBank/DDBJ whole genome shotgun (WGS) entry which is preliminary data.</text>
</comment>
<evidence type="ECO:0000313" key="1">
    <source>
        <dbReference type="EMBL" id="TCT00137.1"/>
    </source>
</evidence>
<dbReference type="Gene3D" id="3.40.30.10">
    <property type="entry name" value="Glutaredoxin"/>
    <property type="match status" value="1"/>
</dbReference>
<accession>A0A4R3LQ25</accession>
<protein>
    <submittedName>
        <fullName evidence="1">Glutaredoxin-like protein DUF836</fullName>
    </submittedName>
</protein>
<dbReference type="InterPro" id="IPR008554">
    <property type="entry name" value="Glutaredoxin-like"/>
</dbReference>
<organism evidence="1 2">
    <name type="scientific">Pseudofulvimonas gallinarii</name>
    <dbReference type="NCBI Taxonomy" id="634155"/>
    <lineage>
        <taxon>Bacteria</taxon>
        <taxon>Pseudomonadati</taxon>
        <taxon>Pseudomonadota</taxon>
        <taxon>Gammaproteobacteria</taxon>
        <taxon>Lysobacterales</taxon>
        <taxon>Rhodanobacteraceae</taxon>
        <taxon>Pseudofulvimonas</taxon>
    </lineage>
</organism>
<keyword evidence="2" id="KW-1185">Reference proteome</keyword>
<dbReference type="Pfam" id="PF05768">
    <property type="entry name" value="Glrx-like"/>
    <property type="match status" value="1"/>
</dbReference>
<dbReference type="SUPFAM" id="SSF52833">
    <property type="entry name" value="Thioredoxin-like"/>
    <property type="match status" value="1"/>
</dbReference>
<sequence length="86" mass="9623">MGQLQADAAEDRSESLQLLVRPSCMLCLEAEHVLLLAGIDRFERIDIERDATTESLYGARIPVLRRPGDGRELDWPFTPEAARSLA</sequence>
<dbReference type="InterPro" id="IPR036249">
    <property type="entry name" value="Thioredoxin-like_sf"/>
</dbReference>
<proteinExistence type="predicted"/>
<reference evidence="1 2" key="1">
    <citation type="submission" date="2019-03" db="EMBL/GenBank/DDBJ databases">
        <title>Genomic Encyclopedia of Type Strains, Phase IV (KMG-IV): sequencing the most valuable type-strain genomes for metagenomic binning, comparative biology and taxonomic classification.</title>
        <authorList>
            <person name="Goeker M."/>
        </authorList>
    </citation>
    <scope>NUCLEOTIDE SEQUENCE [LARGE SCALE GENOMIC DNA]</scope>
    <source>
        <strain evidence="1 2">DSM 21944</strain>
    </source>
</reference>
<dbReference type="RefSeq" id="WP_123523180.1">
    <property type="nucleotide sequence ID" value="NZ_JBHLWF010000088.1"/>
</dbReference>
<evidence type="ECO:0000313" key="2">
    <source>
        <dbReference type="Proteomes" id="UP000294599"/>
    </source>
</evidence>
<gene>
    <name evidence="1" type="ORF">EDC25_104128</name>
</gene>